<dbReference type="Gene3D" id="3.10.20.440">
    <property type="entry name" value="2Fe-2S iron-sulphur cluster binding domain, sarcosine oxidase, alpha subunit, N-terminal domain"/>
    <property type="match status" value="1"/>
</dbReference>
<dbReference type="Pfam" id="PF13510">
    <property type="entry name" value="Fer2_4"/>
    <property type="match status" value="1"/>
</dbReference>
<organism evidence="3 4">
    <name type="scientific">Dongia soli</name>
    <dbReference type="NCBI Taxonomy" id="600628"/>
    <lineage>
        <taxon>Bacteria</taxon>
        <taxon>Pseudomonadati</taxon>
        <taxon>Pseudomonadota</taxon>
        <taxon>Alphaproteobacteria</taxon>
        <taxon>Rhodospirillales</taxon>
        <taxon>Dongiaceae</taxon>
        <taxon>Dongia</taxon>
    </lineage>
</organism>
<dbReference type="Gene3D" id="3.50.50.60">
    <property type="entry name" value="FAD/NAD(P)-binding domain"/>
    <property type="match status" value="2"/>
</dbReference>
<dbReference type="PANTHER" id="PTHR42949">
    <property type="entry name" value="ANAEROBIC GLYCEROL-3-PHOSPHATE DEHYDROGENASE SUBUNIT B"/>
    <property type="match status" value="1"/>
</dbReference>
<evidence type="ECO:0000259" key="2">
    <source>
        <dbReference type="Pfam" id="PF07992"/>
    </source>
</evidence>
<name>A0ABU5EB02_9PROT</name>
<dbReference type="EMBL" id="JAXCLW010000002">
    <property type="protein sequence ID" value="MDY0883543.1"/>
    <property type="molecule type" value="Genomic_DNA"/>
</dbReference>
<keyword evidence="1" id="KW-0560">Oxidoreductase</keyword>
<sequence length="489" mass="51753">MSRQSADPQLVEFYWNGHPLSGRLGEPIAAALRRHGMGVIARSRKLHRPLGHSGSYIAGVLARVDGRPNVRLDLEPVGQGTRVEAQNVWPSARFDLLKAAQLVPAEALYGGFEHAEWTPQGKRGYHLWERLMAHLAGMSPPPLPSLPSAIRPGRRVQYDVVVVGGGPAGRQAANEAAAAGKKVAIVTRGHICGRYAAACGVEQDAIDDRVSVFTGIELFGSYRQGALLVGAPHRHDQGAIAFDAQEIVLATGRRSIPPLVPGSHVPGVMDAQAALVMAHDHGVAPGKAVAVVGSGVQTLIAKRLTSLGVNVVHVGDVAKLTRINGRTNVTSIEIGATVACDAVVHAGPWHRDPNLIFQTQSAGLLQLVSTEAMGNLRVVGAAGEVDEDIAVPADLSDDVLICPCMDVTAGELLMHIDAGETDPEVLKRLTSCGMGPCQGFPCWDSMIAVLASRLGRHPTEFARPSHRAPRRAITVAQAAGLHDLVEPDR</sequence>
<reference evidence="3 4" key="1">
    <citation type="journal article" date="2016" name="Antonie Van Leeuwenhoek">
        <title>Dongia soli sp. nov., isolated from soil from Dokdo, Korea.</title>
        <authorList>
            <person name="Kim D.U."/>
            <person name="Lee H."/>
            <person name="Kim H."/>
            <person name="Kim S.G."/>
            <person name="Ka J.O."/>
        </authorList>
    </citation>
    <scope>NUCLEOTIDE SEQUENCE [LARGE SCALE GENOMIC DNA]</scope>
    <source>
        <strain evidence="3 4">D78</strain>
    </source>
</reference>
<protein>
    <submittedName>
        <fullName evidence="3">FAD-dependent oxidoreductase</fullName>
    </submittedName>
</protein>
<dbReference type="InterPro" id="IPR023753">
    <property type="entry name" value="FAD/NAD-binding_dom"/>
</dbReference>
<dbReference type="Proteomes" id="UP001279642">
    <property type="component" value="Unassembled WGS sequence"/>
</dbReference>
<evidence type="ECO:0000256" key="1">
    <source>
        <dbReference type="ARBA" id="ARBA00023002"/>
    </source>
</evidence>
<proteinExistence type="predicted"/>
<dbReference type="InterPro" id="IPR041854">
    <property type="entry name" value="BFD-like_2Fe2S-bd_dom_sf"/>
</dbReference>
<comment type="caution">
    <text evidence="3">The sequence shown here is derived from an EMBL/GenBank/DDBJ whole genome shotgun (WGS) entry which is preliminary data.</text>
</comment>
<dbReference type="InterPro" id="IPR036188">
    <property type="entry name" value="FAD/NAD-bd_sf"/>
</dbReference>
<gene>
    <name evidence="3" type="ORF">SMD27_11870</name>
</gene>
<evidence type="ECO:0000313" key="4">
    <source>
        <dbReference type="Proteomes" id="UP001279642"/>
    </source>
</evidence>
<dbReference type="InterPro" id="IPR051691">
    <property type="entry name" value="Metab_Enz_Cyan_OpOx_G3PDH"/>
</dbReference>
<dbReference type="Gene3D" id="1.10.10.1100">
    <property type="entry name" value="BFD-like [2Fe-2S]-binding domain"/>
    <property type="match status" value="1"/>
</dbReference>
<dbReference type="RefSeq" id="WP_320508574.1">
    <property type="nucleotide sequence ID" value="NZ_JAXCLW010000002.1"/>
</dbReference>
<dbReference type="PANTHER" id="PTHR42949:SF3">
    <property type="entry name" value="ANAEROBIC GLYCEROL-3-PHOSPHATE DEHYDROGENASE SUBUNIT B"/>
    <property type="match status" value="1"/>
</dbReference>
<dbReference type="Pfam" id="PF07992">
    <property type="entry name" value="Pyr_redox_2"/>
    <property type="match status" value="1"/>
</dbReference>
<keyword evidence="4" id="KW-1185">Reference proteome</keyword>
<feature type="domain" description="FAD/NAD(P)-binding" evidence="2">
    <location>
        <begin position="158"/>
        <end position="314"/>
    </location>
</feature>
<dbReference type="SUPFAM" id="SSF51905">
    <property type="entry name" value="FAD/NAD(P)-binding domain"/>
    <property type="match status" value="1"/>
</dbReference>
<accession>A0ABU5EB02</accession>
<evidence type="ECO:0000313" key="3">
    <source>
        <dbReference type="EMBL" id="MDY0883543.1"/>
    </source>
</evidence>
<dbReference type="PRINTS" id="PR00368">
    <property type="entry name" value="FADPNR"/>
</dbReference>
<dbReference type="InterPro" id="IPR042204">
    <property type="entry name" value="2Fe-2S-bd_N"/>
</dbReference>